<evidence type="ECO:0000313" key="3">
    <source>
        <dbReference type="Proteomes" id="UP001569414"/>
    </source>
</evidence>
<sequence length="153" mass="17487">MARALITLLLLLATTSSYAEKRPEAFRTIDKLFAAMSKFDHQKMRSTVTDSFILLEHGEIWTIDDLVKVVKPSGYTRTNYFSIINYEQQGDLLTINYWNKANFTQKGASEEVIWLESAVLAKVEGDWLLAQMHSTRLPAGKTPDKVNFIEQKL</sequence>
<feature type="signal peptide" evidence="1">
    <location>
        <begin position="1"/>
        <end position="19"/>
    </location>
</feature>
<dbReference type="InterPro" id="IPR032710">
    <property type="entry name" value="NTF2-like_dom_sf"/>
</dbReference>
<proteinExistence type="predicted"/>
<gene>
    <name evidence="2" type="ORF">ACCI51_19120</name>
</gene>
<accession>A0ABV4NT76</accession>
<dbReference type="EMBL" id="JBGMEL010000036">
    <property type="protein sequence ID" value="MFA0792651.1"/>
    <property type="molecule type" value="Genomic_DNA"/>
</dbReference>
<feature type="chain" id="PRO_5047144430" evidence="1">
    <location>
        <begin position="20"/>
        <end position="153"/>
    </location>
</feature>
<dbReference type="RefSeq" id="WP_371845025.1">
    <property type="nucleotide sequence ID" value="NZ_JBGMEL010000036.1"/>
</dbReference>
<comment type="caution">
    <text evidence="2">The sequence shown here is derived from an EMBL/GenBank/DDBJ whole genome shotgun (WGS) entry which is preliminary data.</text>
</comment>
<evidence type="ECO:0000256" key="1">
    <source>
        <dbReference type="SAM" id="SignalP"/>
    </source>
</evidence>
<protein>
    <submittedName>
        <fullName evidence="2">Nuclear transport factor 2 family protein</fullName>
    </submittedName>
</protein>
<dbReference type="SUPFAM" id="SSF54427">
    <property type="entry name" value="NTF2-like"/>
    <property type="match status" value="1"/>
</dbReference>
<keyword evidence="1" id="KW-0732">Signal</keyword>
<name>A0ABV4NT76_9GAMM</name>
<dbReference type="Proteomes" id="UP001569414">
    <property type="component" value="Unassembled WGS sequence"/>
</dbReference>
<reference evidence="2 3" key="1">
    <citation type="submission" date="2024-08" db="EMBL/GenBank/DDBJ databases">
        <authorList>
            <person name="Ishaq N."/>
        </authorList>
    </citation>
    <scope>NUCLEOTIDE SEQUENCE [LARGE SCALE GENOMIC DNA]</scope>
    <source>
        <strain evidence="2 3">JCM 30400</strain>
    </source>
</reference>
<keyword evidence="3" id="KW-1185">Reference proteome</keyword>
<evidence type="ECO:0000313" key="2">
    <source>
        <dbReference type="EMBL" id="MFA0792651.1"/>
    </source>
</evidence>
<organism evidence="2 3">
    <name type="scientific">Microbulbifer echini</name>
    <dbReference type="NCBI Taxonomy" id="1529067"/>
    <lineage>
        <taxon>Bacteria</taxon>
        <taxon>Pseudomonadati</taxon>
        <taxon>Pseudomonadota</taxon>
        <taxon>Gammaproteobacteria</taxon>
        <taxon>Cellvibrionales</taxon>
        <taxon>Microbulbiferaceae</taxon>
        <taxon>Microbulbifer</taxon>
    </lineage>
</organism>
<dbReference type="Gene3D" id="3.10.450.50">
    <property type="match status" value="1"/>
</dbReference>